<accession>X6LSZ0</accession>
<evidence type="ECO:0000256" key="2">
    <source>
        <dbReference type="SAM" id="Phobius"/>
    </source>
</evidence>
<dbReference type="Proteomes" id="UP000023152">
    <property type="component" value="Unassembled WGS sequence"/>
</dbReference>
<evidence type="ECO:0000313" key="3">
    <source>
        <dbReference type="EMBL" id="ETO04481.1"/>
    </source>
</evidence>
<keyword evidence="2" id="KW-0812">Transmembrane</keyword>
<feature type="compositionally biased region" description="Basic and acidic residues" evidence="1">
    <location>
        <begin position="85"/>
        <end position="103"/>
    </location>
</feature>
<evidence type="ECO:0000313" key="4">
    <source>
        <dbReference type="Proteomes" id="UP000023152"/>
    </source>
</evidence>
<organism evidence="3 4">
    <name type="scientific">Reticulomyxa filosa</name>
    <dbReference type="NCBI Taxonomy" id="46433"/>
    <lineage>
        <taxon>Eukaryota</taxon>
        <taxon>Sar</taxon>
        <taxon>Rhizaria</taxon>
        <taxon>Retaria</taxon>
        <taxon>Foraminifera</taxon>
        <taxon>Monothalamids</taxon>
        <taxon>Reticulomyxidae</taxon>
        <taxon>Reticulomyxa</taxon>
    </lineage>
</organism>
<keyword evidence="2" id="KW-1133">Transmembrane helix</keyword>
<dbReference type="AlphaFoldDB" id="X6LSZ0"/>
<feature type="transmembrane region" description="Helical" evidence="2">
    <location>
        <begin position="147"/>
        <end position="175"/>
    </location>
</feature>
<keyword evidence="4" id="KW-1185">Reference proteome</keyword>
<gene>
    <name evidence="3" type="ORF">RFI_32916</name>
</gene>
<reference evidence="3 4" key="1">
    <citation type="journal article" date="2013" name="Curr. Biol.">
        <title>The Genome of the Foraminiferan Reticulomyxa filosa.</title>
        <authorList>
            <person name="Glockner G."/>
            <person name="Hulsmann N."/>
            <person name="Schleicher M."/>
            <person name="Noegel A.A."/>
            <person name="Eichinger L."/>
            <person name="Gallinger C."/>
            <person name="Pawlowski J."/>
            <person name="Sierra R."/>
            <person name="Euteneuer U."/>
            <person name="Pillet L."/>
            <person name="Moustafa A."/>
            <person name="Platzer M."/>
            <person name="Groth M."/>
            <person name="Szafranski K."/>
            <person name="Schliwa M."/>
        </authorList>
    </citation>
    <scope>NUCLEOTIDE SEQUENCE [LARGE SCALE GENOMIC DNA]</scope>
</reference>
<feature type="transmembrane region" description="Helical" evidence="2">
    <location>
        <begin position="187"/>
        <end position="210"/>
    </location>
</feature>
<proteinExistence type="predicted"/>
<keyword evidence="2" id="KW-0472">Membrane</keyword>
<evidence type="ECO:0000256" key="1">
    <source>
        <dbReference type="SAM" id="MobiDB-lite"/>
    </source>
</evidence>
<comment type="caution">
    <text evidence="3">The sequence shown here is derived from an EMBL/GenBank/DDBJ whole genome shotgun (WGS) entry which is preliminary data.</text>
</comment>
<feature type="region of interest" description="Disordered" evidence="1">
    <location>
        <begin position="70"/>
        <end position="103"/>
    </location>
</feature>
<sequence length="249" mass="29030">MKLIELIGDMWNELKEKQHELNHLYLQHLKPPRQLLDQMDNFLDECDNLSPPLVELGTDSKKDEMDNIPSVPTHEGQYPSFNPTFDEKAKNEVEENKTEEKKQKSLHRVDFDYGSAAAVSEMQLKTDCYECGFQLTRMLDPVNANEGIGIMSCGALTFIIIVLFVNLSICVLFVLQDGLETFFFYPVYHFFLLRLFCACQTCSFFMRFFLHPQKKLLAYSAQKNINLKFIVNLVKIKNILYFFKKVVRL</sequence>
<protein>
    <submittedName>
        <fullName evidence="3">Uncharacterized protein</fullName>
    </submittedName>
</protein>
<name>X6LSZ0_RETFI</name>
<dbReference type="EMBL" id="ASPP01029302">
    <property type="protein sequence ID" value="ETO04481.1"/>
    <property type="molecule type" value="Genomic_DNA"/>
</dbReference>